<feature type="compositionally biased region" description="Polar residues" evidence="1">
    <location>
        <begin position="127"/>
        <end position="137"/>
    </location>
</feature>
<keyword evidence="3" id="KW-1185">Reference proteome</keyword>
<feature type="region of interest" description="Disordered" evidence="1">
    <location>
        <begin position="117"/>
        <end position="142"/>
    </location>
</feature>
<evidence type="ECO:0000256" key="1">
    <source>
        <dbReference type="SAM" id="MobiDB-lite"/>
    </source>
</evidence>
<proteinExistence type="predicted"/>
<name>A0A2I0JSH0_PUNGR</name>
<evidence type="ECO:0000313" key="2">
    <source>
        <dbReference type="EMBL" id="PKI59244.1"/>
    </source>
</evidence>
<sequence>MDPGHHIRHYQGKMLQYWKYEKFIIHKFQDSLTGPALNWFMSLRAADILTLTDLFRKFIDQYQYCAETPSFLLELSTVEMVPKFQGLCRQVVCSSGEAYSPISEKLDMGIKLGRIKGQTRRERSSKKTTVGASSTSGKKGKEASINVVNPGRWAPQRYSMNFALAPPAAQMYASLLCSINSSSWPQLVYHSAPPTLIPSSALQQYVRHYALAPPQA</sequence>
<dbReference type="AlphaFoldDB" id="A0A2I0JSH0"/>
<evidence type="ECO:0008006" key="4">
    <source>
        <dbReference type="Google" id="ProtNLM"/>
    </source>
</evidence>
<dbReference type="Proteomes" id="UP000233551">
    <property type="component" value="Unassembled WGS sequence"/>
</dbReference>
<organism evidence="2 3">
    <name type="scientific">Punica granatum</name>
    <name type="common">Pomegranate</name>
    <dbReference type="NCBI Taxonomy" id="22663"/>
    <lineage>
        <taxon>Eukaryota</taxon>
        <taxon>Viridiplantae</taxon>
        <taxon>Streptophyta</taxon>
        <taxon>Embryophyta</taxon>
        <taxon>Tracheophyta</taxon>
        <taxon>Spermatophyta</taxon>
        <taxon>Magnoliopsida</taxon>
        <taxon>eudicotyledons</taxon>
        <taxon>Gunneridae</taxon>
        <taxon>Pentapetalae</taxon>
        <taxon>rosids</taxon>
        <taxon>malvids</taxon>
        <taxon>Myrtales</taxon>
        <taxon>Lythraceae</taxon>
        <taxon>Punica</taxon>
    </lineage>
</organism>
<evidence type="ECO:0000313" key="3">
    <source>
        <dbReference type="Proteomes" id="UP000233551"/>
    </source>
</evidence>
<protein>
    <recommendedName>
        <fullName evidence="4">Retrotransposon gag domain-containing protein</fullName>
    </recommendedName>
</protein>
<feature type="compositionally biased region" description="Basic residues" evidence="1">
    <location>
        <begin position="117"/>
        <end position="126"/>
    </location>
</feature>
<comment type="caution">
    <text evidence="2">The sequence shown here is derived from an EMBL/GenBank/DDBJ whole genome shotgun (WGS) entry which is preliminary data.</text>
</comment>
<reference evidence="2 3" key="1">
    <citation type="submission" date="2017-11" db="EMBL/GenBank/DDBJ databases">
        <title>De-novo sequencing of pomegranate (Punica granatum L.) genome.</title>
        <authorList>
            <person name="Akparov Z."/>
            <person name="Amiraslanov A."/>
            <person name="Hajiyeva S."/>
            <person name="Abbasov M."/>
            <person name="Kaur K."/>
            <person name="Hamwieh A."/>
            <person name="Solovyev V."/>
            <person name="Salamov A."/>
            <person name="Braich B."/>
            <person name="Kosarev P."/>
            <person name="Mahmoud A."/>
            <person name="Hajiyev E."/>
            <person name="Babayeva S."/>
            <person name="Izzatullayeva V."/>
            <person name="Mammadov A."/>
            <person name="Mammadov A."/>
            <person name="Sharifova S."/>
            <person name="Ojaghi J."/>
            <person name="Eynullazada K."/>
            <person name="Bayramov B."/>
            <person name="Abdulazimova A."/>
            <person name="Shahmuradov I."/>
        </authorList>
    </citation>
    <scope>NUCLEOTIDE SEQUENCE [LARGE SCALE GENOMIC DNA]</scope>
    <source>
        <strain evidence="3">cv. AG2017</strain>
        <tissue evidence="2">Leaf</tissue>
    </source>
</reference>
<dbReference type="EMBL" id="PGOL01001311">
    <property type="protein sequence ID" value="PKI59244.1"/>
    <property type="molecule type" value="Genomic_DNA"/>
</dbReference>
<gene>
    <name evidence="2" type="ORF">CRG98_020324</name>
</gene>
<accession>A0A2I0JSH0</accession>